<proteinExistence type="predicted"/>
<accession>A0A7R9NXU3</accession>
<feature type="compositionally biased region" description="Basic and acidic residues" evidence="1">
    <location>
        <begin position="1"/>
        <end position="14"/>
    </location>
</feature>
<evidence type="ECO:0000313" key="2">
    <source>
        <dbReference type="EMBL" id="CAD7460163.1"/>
    </source>
</evidence>
<dbReference type="EMBL" id="OE003452">
    <property type="protein sequence ID" value="CAD7460163.1"/>
    <property type="molecule type" value="Genomic_DNA"/>
</dbReference>
<reference evidence="2" key="1">
    <citation type="submission" date="2020-11" db="EMBL/GenBank/DDBJ databases">
        <authorList>
            <person name="Tran Van P."/>
        </authorList>
    </citation>
    <scope>NUCLEOTIDE SEQUENCE</scope>
</reference>
<protein>
    <submittedName>
        <fullName evidence="2">Uncharacterized protein</fullName>
    </submittedName>
</protein>
<organism evidence="2">
    <name type="scientific">Timema tahoe</name>
    <dbReference type="NCBI Taxonomy" id="61484"/>
    <lineage>
        <taxon>Eukaryota</taxon>
        <taxon>Metazoa</taxon>
        <taxon>Ecdysozoa</taxon>
        <taxon>Arthropoda</taxon>
        <taxon>Hexapoda</taxon>
        <taxon>Insecta</taxon>
        <taxon>Pterygota</taxon>
        <taxon>Neoptera</taxon>
        <taxon>Polyneoptera</taxon>
        <taxon>Phasmatodea</taxon>
        <taxon>Timematodea</taxon>
        <taxon>Timematoidea</taxon>
        <taxon>Timematidae</taxon>
        <taxon>Timema</taxon>
    </lineage>
</organism>
<feature type="region of interest" description="Disordered" evidence="1">
    <location>
        <begin position="1"/>
        <end position="41"/>
    </location>
</feature>
<dbReference type="AlphaFoldDB" id="A0A7R9NXU3"/>
<name>A0A7R9NXU3_9NEOP</name>
<gene>
    <name evidence="2" type="ORF">TTEB3V08_LOCUS8102</name>
</gene>
<evidence type="ECO:0000256" key="1">
    <source>
        <dbReference type="SAM" id="MobiDB-lite"/>
    </source>
</evidence>
<sequence>MNNTDTLKRKDVAKQCKSQKGRIKSERHQIQPPNHPYQPREDATALQKSLFRMDGSPTSRILFREGGGGGGRPQSLNIVQRWPSQDCHSCSLPGCKTDLGAISHHLCSDNLVMTSVATLQVRYRTPCWPANGLMTTLLGGPGEPSCPADVATRELNTPSQEGTSTSPCCTQFGGNIARGR</sequence>